<dbReference type="PANTHER" id="PTHR37817:SF1">
    <property type="entry name" value="N-ACETYLTRANSFERASE EIS"/>
    <property type="match status" value="1"/>
</dbReference>
<comment type="caution">
    <text evidence="2">The sequence shown here is derived from an EMBL/GenBank/DDBJ whole genome shotgun (WGS) entry which is preliminary data.</text>
</comment>
<dbReference type="Proteomes" id="UP001070352">
    <property type="component" value="Unassembled WGS sequence"/>
</dbReference>
<dbReference type="RefSeq" id="WP_041906268.1">
    <property type="nucleotide sequence ID" value="NZ_JARSKG010000004.1"/>
</dbReference>
<feature type="domain" description="N-acetyltransferase" evidence="1">
    <location>
        <begin position="2"/>
        <end position="142"/>
    </location>
</feature>
<dbReference type="GO" id="GO:0034069">
    <property type="term" value="F:aminoglycoside N-acetyltransferase activity"/>
    <property type="evidence" value="ECO:0007669"/>
    <property type="project" value="TreeGrafter"/>
</dbReference>
<dbReference type="PANTHER" id="PTHR37817">
    <property type="entry name" value="N-ACETYLTRANSFERASE EIS"/>
    <property type="match status" value="1"/>
</dbReference>
<accession>A0A9Q4DM51</accession>
<dbReference type="PROSITE" id="PS51186">
    <property type="entry name" value="GNAT"/>
    <property type="match status" value="1"/>
</dbReference>
<dbReference type="SUPFAM" id="SSF55729">
    <property type="entry name" value="Acyl-CoA N-acyltransferases (Nat)"/>
    <property type="match status" value="1"/>
</dbReference>
<dbReference type="Pfam" id="PF13527">
    <property type="entry name" value="Acetyltransf_9"/>
    <property type="match status" value="1"/>
</dbReference>
<dbReference type="Gene3D" id="3.40.630.30">
    <property type="match status" value="1"/>
</dbReference>
<evidence type="ECO:0000259" key="1">
    <source>
        <dbReference type="PROSITE" id="PS51186"/>
    </source>
</evidence>
<reference evidence="2" key="1">
    <citation type="submission" date="2022-02" db="EMBL/GenBank/DDBJ databases">
        <title>Crop Bioprotection Bacillus Genome Sequencing.</title>
        <authorList>
            <person name="Dunlap C."/>
        </authorList>
    </citation>
    <scope>NUCLEOTIDE SEQUENCE</scope>
    <source>
        <strain evidence="2">M18B4</strain>
    </source>
</reference>
<dbReference type="GO" id="GO:0030649">
    <property type="term" value="P:aminoglycoside antibiotic catabolic process"/>
    <property type="evidence" value="ECO:0007669"/>
    <property type="project" value="TreeGrafter"/>
</dbReference>
<sequence>MYQVVKLEKEDWREVIRMSEYAFQKELSDEEREDKVKALENHYIIGIKEQEKLLFKLHIIPFSVMLEEQEMKMGGIAGVATWPEYRRKGTVKELILNALTVMKKENQIISFLHPFLISFYHKFGWELCFYQKRLIYLKEQFQKLGDVSGYVKRL</sequence>
<protein>
    <submittedName>
        <fullName evidence="2">GNAT family N-acetyltransferase</fullName>
    </submittedName>
</protein>
<evidence type="ECO:0000313" key="2">
    <source>
        <dbReference type="EMBL" id="MCY8120269.1"/>
    </source>
</evidence>
<evidence type="ECO:0000313" key="3">
    <source>
        <dbReference type="Proteomes" id="UP001070352"/>
    </source>
</evidence>
<dbReference type="InterPro" id="IPR000182">
    <property type="entry name" value="GNAT_dom"/>
</dbReference>
<dbReference type="InterPro" id="IPR051554">
    <property type="entry name" value="Acetyltransferase_Eis"/>
</dbReference>
<proteinExistence type="predicted"/>
<organism evidence="2 3">
    <name type="scientific">Bacillus spizizenii</name>
    <name type="common">Bacillus subtilis subsp. spizizenii</name>
    <dbReference type="NCBI Taxonomy" id="96241"/>
    <lineage>
        <taxon>Bacteria</taxon>
        <taxon>Bacillati</taxon>
        <taxon>Bacillota</taxon>
        <taxon>Bacilli</taxon>
        <taxon>Bacillales</taxon>
        <taxon>Bacillaceae</taxon>
        <taxon>Bacillus</taxon>
    </lineage>
</organism>
<gene>
    <name evidence="2" type="ORF">MOC45_06585</name>
</gene>
<dbReference type="EMBL" id="JALANJ010000007">
    <property type="protein sequence ID" value="MCY8120269.1"/>
    <property type="molecule type" value="Genomic_DNA"/>
</dbReference>
<dbReference type="InterPro" id="IPR016181">
    <property type="entry name" value="Acyl_CoA_acyltransferase"/>
</dbReference>
<dbReference type="AlphaFoldDB" id="A0A9Q4DM51"/>
<name>A0A9Q4DM51_BACSC</name>